<evidence type="ECO:0000313" key="1">
    <source>
        <dbReference type="EMBL" id="SVC37184.1"/>
    </source>
</evidence>
<protein>
    <submittedName>
        <fullName evidence="1">Uncharacterized protein</fullName>
    </submittedName>
</protein>
<proteinExistence type="predicted"/>
<organism evidence="1">
    <name type="scientific">marine metagenome</name>
    <dbReference type="NCBI Taxonomy" id="408172"/>
    <lineage>
        <taxon>unclassified sequences</taxon>
        <taxon>metagenomes</taxon>
        <taxon>ecological metagenomes</taxon>
    </lineage>
</organism>
<accession>A0A382LK20</accession>
<feature type="non-terminal residue" evidence="1">
    <location>
        <position position="1"/>
    </location>
</feature>
<sequence length="140" mass="15550">VLNSADFDVAVHQSYGGTMSLLSDTLNHIATGLNADVALVRRGRFIDLDFLLSIATETHYLTISAGRLSSIVPGPVLMQSWEFAIHIDGEAWKQFRQPVPKPNYHDIFAMCKHGTASIEGNIQPLMANLRYFKELLAHGR</sequence>
<reference evidence="1" key="1">
    <citation type="submission" date="2018-05" db="EMBL/GenBank/DDBJ databases">
        <authorList>
            <person name="Lanie J.A."/>
            <person name="Ng W.-L."/>
            <person name="Kazmierczak K.M."/>
            <person name="Andrzejewski T.M."/>
            <person name="Davidsen T.M."/>
            <person name="Wayne K.J."/>
            <person name="Tettelin H."/>
            <person name="Glass J.I."/>
            <person name="Rusch D."/>
            <person name="Podicherti R."/>
            <person name="Tsui H.-C.T."/>
            <person name="Winkler M.E."/>
        </authorList>
    </citation>
    <scope>NUCLEOTIDE SEQUENCE</scope>
</reference>
<dbReference type="EMBL" id="UINC01087642">
    <property type="protein sequence ID" value="SVC37184.1"/>
    <property type="molecule type" value="Genomic_DNA"/>
</dbReference>
<gene>
    <name evidence="1" type="ORF">METZ01_LOCUS290038</name>
</gene>
<name>A0A382LK20_9ZZZZ</name>
<dbReference type="AlphaFoldDB" id="A0A382LK20"/>